<dbReference type="SUPFAM" id="SSF143880">
    <property type="entry name" value="NE0471 N-terminal domain-like"/>
    <property type="match status" value="1"/>
</dbReference>
<proteinExistence type="predicted"/>
<dbReference type="OrthoDB" id="1666234at2"/>
<evidence type="ECO:0000313" key="2">
    <source>
        <dbReference type="Proteomes" id="UP000198896"/>
    </source>
</evidence>
<name>A0A1I1YD58_9FIRM</name>
<evidence type="ECO:0000313" key="1">
    <source>
        <dbReference type="EMBL" id="SFE17339.1"/>
    </source>
</evidence>
<gene>
    <name evidence="1" type="ORF">SAMN05216245_102144</name>
</gene>
<reference evidence="1 2" key="1">
    <citation type="submission" date="2016-10" db="EMBL/GenBank/DDBJ databases">
        <authorList>
            <person name="de Groot N.N."/>
        </authorList>
    </citation>
    <scope>NUCLEOTIDE SEQUENCE [LARGE SCALE GENOMIC DNA]</scope>
    <source>
        <strain evidence="1 2">DSM 9236</strain>
    </source>
</reference>
<keyword evidence="2" id="KW-1185">Reference proteome</keyword>
<sequence>MSKEGKKEKDSRPDFLRRLKQGRECVSGTDGSKPAVCEVFPLRDYWLLLFFSNGEIRLYDCAWVLKLSSMERLNKKGFLRKAQAVNGTVKWNKSIALQADELYGNSTPLTDNEGNLLKLL</sequence>
<dbReference type="EMBL" id="FONL01000002">
    <property type="protein sequence ID" value="SFE17339.1"/>
    <property type="molecule type" value="Genomic_DNA"/>
</dbReference>
<dbReference type="STRING" id="1123323.SAMN05216245_102144"/>
<dbReference type="RefSeq" id="WP_093912725.1">
    <property type="nucleotide sequence ID" value="NZ_FONL01000002.1"/>
</dbReference>
<accession>A0A1I1YD58</accession>
<dbReference type="AlphaFoldDB" id="A0A1I1YD58"/>
<organism evidence="1 2">
    <name type="scientific">Succiniclasticum ruminis DSM 9236</name>
    <dbReference type="NCBI Taxonomy" id="1123323"/>
    <lineage>
        <taxon>Bacteria</taxon>
        <taxon>Bacillati</taxon>
        <taxon>Bacillota</taxon>
        <taxon>Negativicutes</taxon>
        <taxon>Acidaminococcales</taxon>
        <taxon>Acidaminococcaceae</taxon>
        <taxon>Succiniclasticum</taxon>
    </lineage>
</organism>
<dbReference type="Proteomes" id="UP000198896">
    <property type="component" value="Unassembled WGS sequence"/>
</dbReference>
<dbReference type="InterPro" id="IPR036782">
    <property type="entry name" value="NE0471-like_N"/>
</dbReference>
<dbReference type="Gene3D" id="3.30.2020.10">
    <property type="entry name" value="NE0471-like N-terminal domain"/>
    <property type="match status" value="1"/>
</dbReference>
<protein>
    <submittedName>
        <fullName evidence="1">Uncharacterized protein</fullName>
    </submittedName>
</protein>